<evidence type="ECO:0000313" key="6">
    <source>
        <dbReference type="EMBL" id="KAE9353595.1"/>
    </source>
</evidence>
<keyword evidence="2" id="KW-0812">Transmembrane</keyword>
<organism evidence="5 7">
    <name type="scientific">Phytophthora rubi</name>
    <dbReference type="NCBI Taxonomy" id="129364"/>
    <lineage>
        <taxon>Eukaryota</taxon>
        <taxon>Sar</taxon>
        <taxon>Stramenopiles</taxon>
        <taxon>Oomycota</taxon>
        <taxon>Peronosporomycetes</taxon>
        <taxon>Peronosporales</taxon>
        <taxon>Peronosporaceae</taxon>
        <taxon>Phytophthora</taxon>
    </lineage>
</organism>
<feature type="transmembrane region" description="Helical" evidence="2">
    <location>
        <begin position="370"/>
        <end position="391"/>
    </location>
</feature>
<evidence type="ECO:0000313" key="8">
    <source>
        <dbReference type="Proteomes" id="UP000434957"/>
    </source>
</evidence>
<proteinExistence type="predicted"/>
<evidence type="ECO:0000256" key="1">
    <source>
        <dbReference type="SAM" id="MobiDB-lite"/>
    </source>
</evidence>
<evidence type="ECO:0000313" key="7">
    <source>
        <dbReference type="Proteomes" id="UP000429607"/>
    </source>
</evidence>
<dbReference type="AlphaFoldDB" id="A0A6A3P387"/>
<dbReference type="EMBL" id="QXFU01000136">
    <property type="protein sequence ID" value="KAE9042879.1"/>
    <property type="molecule type" value="Genomic_DNA"/>
</dbReference>
<dbReference type="Proteomes" id="UP000434957">
    <property type="component" value="Unassembled WGS sequence"/>
</dbReference>
<keyword evidence="2" id="KW-1133">Transmembrane helix</keyword>
<dbReference type="Proteomes" id="UP000429607">
    <property type="component" value="Unassembled WGS sequence"/>
</dbReference>
<dbReference type="Proteomes" id="UP000435112">
    <property type="component" value="Unassembled WGS sequence"/>
</dbReference>
<gene>
    <name evidence="5" type="ORF">PR001_g3084</name>
    <name evidence="4" type="ORF">PR002_g3664</name>
    <name evidence="6" type="ORF">PR003_g3788</name>
</gene>
<accession>A0A6A3P387</accession>
<reference evidence="7 9" key="1">
    <citation type="submission" date="2018-09" db="EMBL/GenBank/DDBJ databases">
        <title>Genomic investigation of the strawberry pathogen Phytophthora fragariae indicates pathogenicity is determined by transcriptional variation in three key races.</title>
        <authorList>
            <person name="Adams T.M."/>
            <person name="Armitage A.D."/>
            <person name="Sobczyk M.K."/>
            <person name="Bates H.J."/>
            <person name="Dunwell J.M."/>
            <person name="Nellist C.F."/>
            <person name="Harrison R.J."/>
        </authorList>
    </citation>
    <scope>NUCLEOTIDE SEQUENCE [LARGE SCALE GENOMIC DNA]</scope>
    <source>
        <strain evidence="5 7">SCRP249</strain>
        <strain evidence="4 9">SCRP324</strain>
        <strain evidence="6 8">SCRP333</strain>
    </source>
</reference>
<feature type="region of interest" description="Disordered" evidence="1">
    <location>
        <begin position="342"/>
        <end position="363"/>
    </location>
</feature>
<evidence type="ECO:0000313" key="5">
    <source>
        <dbReference type="EMBL" id="KAE9049696.1"/>
    </source>
</evidence>
<comment type="caution">
    <text evidence="5">The sequence shown here is derived from an EMBL/GenBank/DDBJ whole genome shotgun (WGS) entry which is preliminary data.</text>
</comment>
<dbReference type="OrthoDB" id="126084at2759"/>
<dbReference type="EMBL" id="QXFV01000112">
    <property type="protein sequence ID" value="KAE9049696.1"/>
    <property type="molecule type" value="Genomic_DNA"/>
</dbReference>
<protein>
    <submittedName>
        <fullName evidence="5">Uncharacterized protein</fullName>
    </submittedName>
</protein>
<evidence type="ECO:0000256" key="2">
    <source>
        <dbReference type="SAM" id="Phobius"/>
    </source>
</evidence>
<dbReference type="EMBL" id="QXFT01000136">
    <property type="protein sequence ID" value="KAE9353595.1"/>
    <property type="molecule type" value="Genomic_DNA"/>
</dbReference>
<evidence type="ECO:0000256" key="3">
    <source>
        <dbReference type="SAM" id="SignalP"/>
    </source>
</evidence>
<name>A0A6A3P387_9STRA</name>
<feature type="chain" id="PRO_5036380301" evidence="3">
    <location>
        <begin position="22"/>
        <end position="446"/>
    </location>
</feature>
<feature type="compositionally biased region" description="Low complexity" evidence="1">
    <location>
        <begin position="33"/>
        <end position="51"/>
    </location>
</feature>
<keyword evidence="2" id="KW-0472">Membrane</keyword>
<keyword evidence="3" id="KW-0732">Signal</keyword>
<feature type="signal peptide" evidence="3">
    <location>
        <begin position="1"/>
        <end position="21"/>
    </location>
</feature>
<evidence type="ECO:0000313" key="9">
    <source>
        <dbReference type="Proteomes" id="UP000435112"/>
    </source>
</evidence>
<evidence type="ECO:0000313" key="4">
    <source>
        <dbReference type="EMBL" id="KAE9042879.1"/>
    </source>
</evidence>
<feature type="region of interest" description="Disordered" evidence="1">
    <location>
        <begin position="24"/>
        <end position="67"/>
    </location>
</feature>
<keyword evidence="8" id="KW-1185">Reference proteome</keyword>
<sequence>MRPRYSIVVALTSLLVQNCSAWDNPSSCGGGSPPTTSPAWSSSVESSSSGSQLTPIPSSSASSSSSSEDESASMCACSLPPTLVSATSVAGTSAAEGSSSFTFDGTTSDLAQQLHDRYAAGDEVDELALEAVPDAVQSRLHSLSTNFEELPGLLQRAVLWDSGFAVTSDDRAMQVWTLDNRTMADIAISVEKFNASGCEALTCFDSNGETARIYGACPHSPVDLLAVSKCVVEEFESYSNSERTVWSTGGSSPIVPDIRVLKNAGITSCGCNYTVYSIHTTPSVEDPSTSGECPVHQWSGSLVIPCYGNDTVPDSVRDRITTPKGSDWVTKWILEHGELVPASQSSAAPPRGSASTTTEVSGGGGGELSWWWLLIILLIVLLVIIATIAACRHCHRLSRFNSPPDNTTYVFVGGRMWAVEDESHGRGAAYWLRFANWCRKTFNFFD</sequence>